<reference evidence="1 2" key="1">
    <citation type="submission" date="2020-11" db="EMBL/GenBank/DDBJ databases">
        <title>Taxonomic investigation of Rahnella strains.</title>
        <authorList>
            <person name="Lee S.D."/>
        </authorList>
    </citation>
    <scope>NUCLEOTIDE SEQUENCE [LARGE SCALE GENOMIC DNA]</scope>
    <source>
        <strain evidence="1 2">SAP-17</strain>
    </source>
</reference>
<evidence type="ECO:0000313" key="2">
    <source>
        <dbReference type="Proteomes" id="UP000636811"/>
    </source>
</evidence>
<dbReference type="EMBL" id="JADOBI010000003">
    <property type="protein sequence ID" value="MBF7979118.1"/>
    <property type="molecule type" value="Genomic_DNA"/>
</dbReference>
<proteinExistence type="predicted"/>
<accession>A0ABS0E208</accession>
<evidence type="ECO:0000313" key="1">
    <source>
        <dbReference type="EMBL" id="MBF7979118.1"/>
    </source>
</evidence>
<sequence length="118" mass="13031">MWNKHAALTHARQNAHQHSTGLCARYVTNAIRAGGVVITPANALDMGFSLRQSGFIEVPSGAPAEQGDIVVIQPIPGHPYGHAAIYDGQTWYSDFKQKTMYPGNDYRQATPAYQLYRK</sequence>
<gene>
    <name evidence="1" type="ORF">IV433_06790</name>
</gene>
<dbReference type="RefSeq" id="WP_195813895.1">
    <property type="nucleotide sequence ID" value="NZ_JADOBI010000003.1"/>
</dbReference>
<organism evidence="1 2">
    <name type="scientific">Rahnella laticis</name>
    <dbReference type="NCBI Taxonomy" id="2787622"/>
    <lineage>
        <taxon>Bacteria</taxon>
        <taxon>Pseudomonadati</taxon>
        <taxon>Pseudomonadota</taxon>
        <taxon>Gammaproteobacteria</taxon>
        <taxon>Enterobacterales</taxon>
        <taxon>Yersiniaceae</taxon>
        <taxon>Rahnella</taxon>
    </lineage>
</organism>
<dbReference type="Gene3D" id="3.90.1720.10">
    <property type="entry name" value="endopeptidase domain like (from Nostoc punctiforme)"/>
    <property type="match status" value="1"/>
</dbReference>
<keyword evidence="2" id="KW-1185">Reference proteome</keyword>
<protein>
    <submittedName>
        <fullName evidence="1">CHAP domain-containing protein</fullName>
    </submittedName>
</protein>
<name>A0ABS0E208_9GAMM</name>
<comment type="caution">
    <text evidence="1">The sequence shown here is derived from an EMBL/GenBank/DDBJ whole genome shotgun (WGS) entry which is preliminary data.</text>
</comment>
<dbReference type="Proteomes" id="UP000636811">
    <property type="component" value="Unassembled WGS sequence"/>
</dbReference>